<dbReference type="Proteomes" id="UP001285441">
    <property type="component" value="Unassembled WGS sequence"/>
</dbReference>
<dbReference type="InterPro" id="IPR029063">
    <property type="entry name" value="SAM-dependent_MTases_sf"/>
</dbReference>
<dbReference type="Gene3D" id="3.90.120.10">
    <property type="entry name" value="DNA Methylase, subunit A, domain 2"/>
    <property type="match status" value="1"/>
</dbReference>
<evidence type="ECO:0000313" key="3">
    <source>
        <dbReference type="Proteomes" id="UP001285441"/>
    </source>
</evidence>
<feature type="compositionally biased region" description="Gly residues" evidence="1">
    <location>
        <begin position="983"/>
        <end position="993"/>
    </location>
</feature>
<feature type="region of interest" description="Disordered" evidence="1">
    <location>
        <begin position="980"/>
        <end position="1004"/>
    </location>
</feature>
<reference evidence="2" key="2">
    <citation type="submission" date="2023-06" db="EMBL/GenBank/DDBJ databases">
        <authorList>
            <consortium name="Lawrence Berkeley National Laboratory"/>
            <person name="Haridas S."/>
            <person name="Hensen N."/>
            <person name="Bonometti L."/>
            <person name="Westerberg I."/>
            <person name="Brannstrom I.O."/>
            <person name="Guillou S."/>
            <person name="Cros-Aarteil S."/>
            <person name="Calhoun S."/>
            <person name="Kuo A."/>
            <person name="Mondo S."/>
            <person name="Pangilinan J."/>
            <person name="Riley R."/>
            <person name="LaButti K."/>
            <person name="Andreopoulos B."/>
            <person name="Lipzen A."/>
            <person name="Chen C."/>
            <person name="Yanf M."/>
            <person name="Daum C."/>
            <person name="Ng V."/>
            <person name="Clum A."/>
            <person name="Steindorff A."/>
            <person name="Ohm R."/>
            <person name="Martin F."/>
            <person name="Silar P."/>
            <person name="Natvig D."/>
            <person name="Lalanne C."/>
            <person name="Gautier V."/>
            <person name="Ament-velasquez S.L."/>
            <person name="Kruys A."/>
            <person name="Hutchinson M.I."/>
            <person name="Powell A.J."/>
            <person name="Barry K."/>
            <person name="Miller A.N."/>
            <person name="Grigoriev I.V."/>
            <person name="Debuchy R."/>
            <person name="Gladieux P."/>
            <person name="Thoren M.H."/>
            <person name="Johannesson H."/>
        </authorList>
    </citation>
    <scope>NUCLEOTIDE SEQUENCE</scope>
    <source>
        <strain evidence="2">CBS 232.78</strain>
    </source>
</reference>
<sequence>MSRTGFGQNLGIWKLEEISNGDDRDDSYSEMALDLNQNSDDDENNPATDIKSGTYPLGVYKSYVHTWKQTDAFRELYQNWKDALVVSFDLDPRNFNKRAGTVELANFNSRLEMSHLSLGGTTMRGVEDNRCAGTHGEGFKLAALVMHRNNHARSSIPMYHTIHGNLILDKSFKTHVYLKGLRLGNGSQDGKKYAFSYNFSKGEVNRGRERLISPKEEGKMVAKIWEEATHDDDILQHYMPLFDQESSPPADIAFAETFASKVTARRIWRNMQQSSLKAFFFYSPKDDSNGPIDGRSQRKIILSDLEKKPKKVPRVLWKILRKHSLVRTPEEEVVTLFSSLLRATLELHSAPSRIIVVPVKAQGTGINLFYRDSPPMLLVHEKCFDFDTAHEEGIFSLSSLARDKLDDISEFLCGHVVEDLFDLAISHLLEPLQLDHAEVASLRKQARSCIRQTPQGVQVAKTGNAGELSASWTMNEDRTLPKKLRARQSAKSYYMMGDVDDVPNPCGCQHQAVPQKTYKVRDAKSWRIWHKEELPQIASSIFRTTASSQNGQEQRPCVSTRRLTDSTLFCPQLTFTFERDTYVQIRMRSREGIREHWLVAMIYQVHSGTEGCPVQAPHITATIYSFMNSKSLLGHADREMEEDELGRLSREVILHFSDFEAMGTRYDAQAIRTEDIAEARTVANTFEVVRRRRSPGYDDVDAHRGWREHDHTASFDFDKERSFTWRVRNPQCEVFDGSQEQIAHDIAEGGLYQPTSVERIWKPRGSYPLVTLAAGESEDFRLNPSKNIIMPSVEKFLRPLEITNQLRGDFTVLQMPASLLHAATADRLFESILYCQEQKTIGRLAFQNPRIPPEDGRGRFVCSLSDVDFGCDDDMSRMEVNNDDEKHKNIYNHATGTPGSRYGKPVDMNSHAVVPLSPVRGDKLTVRELARLQGFKDDFIFYGNVDKHQYPEVLGPQPPAVSKAIVEIIRLVTSLSKNIQAVDGGGPLNGGGRASKRPRLEEEE</sequence>
<gene>
    <name evidence="2" type="ORF">B0H63DRAFT_449511</name>
</gene>
<evidence type="ECO:0008006" key="4">
    <source>
        <dbReference type="Google" id="ProtNLM"/>
    </source>
</evidence>
<accession>A0AAE0TZV4</accession>
<keyword evidence="3" id="KW-1185">Reference proteome</keyword>
<evidence type="ECO:0000256" key="1">
    <source>
        <dbReference type="SAM" id="MobiDB-lite"/>
    </source>
</evidence>
<dbReference type="AlphaFoldDB" id="A0AAE0TZV4"/>
<proteinExistence type="predicted"/>
<organism evidence="2 3">
    <name type="scientific">Podospora didyma</name>
    <dbReference type="NCBI Taxonomy" id="330526"/>
    <lineage>
        <taxon>Eukaryota</taxon>
        <taxon>Fungi</taxon>
        <taxon>Dikarya</taxon>
        <taxon>Ascomycota</taxon>
        <taxon>Pezizomycotina</taxon>
        <taxon>Sordariomycetes</taxon>
        <taxon>Sordariomycetidae</taxon>
        <taxon>Sordariales</taxon>
        <taxon>Podosporaceae</taxon>
        <taxon>Podospora</taxon>
    </lineage>
</organism>
<reference evidence="2" key="1">
    <citation type="journal article" date="2023" name="Mol. Phylogenet. Evol.">
        <title>Genome-scale phylogeny and comparative genomics of the fungal order Sordariales.</title>
        <authorList>
            <person name="Hensen N."/>
            <person name="Bonometti L."/>
            <person name="Westerberg I."/>
            <person name="Brannstrom I.O."/>
            <person name="Guillou S."/>
            <person name="Cros-Aarteil S."/>
            <person name="Calhoun S."/>
            <person name="Haridas S."/>
            <person name="Kuo A."/>
            <person name="Mondo S."/>
            <person name="Pangilinan J."/>
            <person name="Riley R."/>
            <person name="LaButti K."/>
            <person name="Andreopoulos B."/>
            <person name="Lipzen A."/>
            <person name="Chen C."/>
            <person name="Yan M."/>
            <person name="Daum C."/>
            <person name="Ng V."/>
            <person name="Clum A."/>
            <person name="Steindorff A."/>
            <person name="Ohm R.A."/>
            <person name="Martin F."/>
            <person name="Silar P."/>
            <person name="Natvig D.O."/>
            <person name="Lalanne C."/>
            <person name="Gautier V."/>
            <person name="Ament-Velasquez S.L."/>
            <person name="Kruys A."/>
            <person name="Hutchinson M.I."/>
            <person name="Powell A.J."/>
            <person name="Barry K."/>
            <person name="Miller A.N."/>
            <person name="Grigoriev I.V."/>
            <person name="Debuchy R."/>
            <person name="Gladieux P."/>
            <person name="Hiltunen Thoren M."/>
            <person name="Johannesson H."/>
        </authorList>
    </citation>
    <scope>NUCLEOTIDE SEQUENCE</scope>
    <source>
        <strain evidence="2">CBS 232.78</strain>
    </source>
</reference>
<dbReference type="EMBL" id="JAULSW010000004">
    <property type="protein sequence ID" value="KAK3385464.1"/>
    <property type="molecule type" value="Genomic_DNA"/>
</dbReference>
<dbReference type="SUPFAM" id="SSF53335">
    <property type="entry name" value="S-adenosyl-L-methionine-dependent methyltransferases"/>
    <property type="match status" value="1"/>
</dbReference>
<name>A0AAE0TZV4_9PEZI</name>
<comment type="caution">
    <text evidence="2">The sequence shown here is derived from an EMBL/GenBank/DDBJ whole genome shotgun (WGS) entry which is preliminary data.</text>
</comment>
<protein>
    <recommendedName>
        <fullName evidence="4">S-adenosyl-L-methionine-dependent methyltransferase</fullName>
    </recommendedName>
</protein>
<evidence type="ECO:0000313" key="2">
    <source>
        <dbReference type="EMBL" id="KAK3385464.1"/>
    </source>
</evidence>